<dbReference type="OrthoDB" id="5401788at2"/>
<dbReference type="PANTHER" id="PTHR39327">
    <property type="match status" value="1"/>
</dbReference>
<organism evidence="1 2">
    <name type="scientific">Azonexus fungiphilus</name>
    <dbReference type="NCBI Taxonomy" id="146940"/>
    <lineage>
        <taxon>Bacteria</taxon>
        <taxon>Pseudomonadati</taxon>
        <taxon>Pseudomonadota</taxon>
        <taxon>Betaproteobacteria</taxon>
        <taxon>Rhodocyclales</taxon>
        <taxon>Azonexaceae</taxon>
        <taxon>Azonexus</taxon>
    </lineage>
</organism>
<dbReference type="SUPFAM" id="SSF54001">
    <property type="entry name" value="Cysteine proteinases"/>
    <property type="match status" value="1"/>
</dbReference>
<dbReference type="RefSeq" id="WP_121459189.1">
    <property type="nucleotide sequence ID" value="NZ_JAANMQ010000004.1"/>
</dbReference>
<dbReference type="PANTHER" id="PTHR39327:SF1">
    <property type="entry name" value="BLR5470 PROTEIN"/>
    <property type="match status" value="1"/>
</dbReference>
<keyword evidence="2" id="KW-1185">Reference proteome</keyword>
<sequence>MPRRLHVPLLLLLAWLGLGAAFGLDFQRLHDSLTARFGNGPEALFADWRQMLGSARNGSEQDKIRQVNDFINRRIAFDDDFSLWGQSDYWATPLETMAQNRGDCEDFSIIKYFSLLELGIPVNKLRLVYVRATQAMPGGGSIQQAHMVLAYYPRPNAEPLVLDNLNKQILPASQRHDLAPVFSFNSAGLWQGTGNQSSKSNLSRWQDLLARARAEGFQ</sequence>
<name>A0A495VP26_9RHOO</name>
<dbReference type="AlphaFoldDB" id="A0A495VP26"/>
<dbReference type="Proteomes" id="UP000270626">
    <property type="component" value="Unassembled WGS sequence"/>
</dbReference>
<evidence type="ECO:0000313" key="2">
    <source>
        <dbReference type="Proteomes" id="UP000270626"/>
    </source>
</evidence>
<accession>A0A495VP26</accession>
<gene>
    <name evidence="1" type="ORF">DFR40_2913</name>
</gene>
<dbReference type="InterPro" id="IPR010319">
    <property type="entry name" value="Transglutaminase-like_Cys_pept"/>
</dbReference>
<evidence type="ECO:0000313" key="1">
    <source>
        <dbReference type="EMBL" id="RKT50357.1"/>
    </source>
</evidence>
<reference evidence="1 2" key="1">
    <citation type="submission" date="2018-10" db="EMBL/GenBank/DDBJ databases">
        <title>Genomic Encyclopedia of Type Strains, Phase IV (KMG-IV): sequencing the most valuable type-strain genomes for metagenomic binning, comparative biology and taxonomic classification.</title>
        <authorList>
            <person name="Goeker M."/>
        </authorList>
    </citation>
    <scope>NUCLEOTIDE SEQUENCE [LARGE SCALE GENOMIC DNA]</scope>
    <source>
        <strain evidence="1 2">DSM 23841</strain>
    </source>
</reference>
<dbReference type="Pfam" id="PF06035">
    <property type="entry name" value="Peptidase_C93"/>
    <property type="match status" value="1"/>
</dbReference>
<dbReference type="EMBL" id="RBXP01000018">
    <property type="protein sequence ID" value="RKT50357.1"/>
    <property type="molecule type" value="Genomic_DNA"/>
</dbReference>
<proteinExistence type="predicted"/>
<protein>
    <submittedName>
        <fullName evidence="1">Transglutaminase-like cysteine proteinase BTLCP</fullName>
    </submittedName>
</protein>
<dbReference type="Gene3D" id="3.10.620.30">
    <property type="match status" value="1"/>
</dbReference>
<comment type="caution">
    <text evidence="1">The sequence shown here is derived from an EMBL/GenBank/DDBJ whole genome shotgun (WGS) entry which is preliminary data.</text>
</comment>
<dbReference type="InterPro" id="IPR038765">
    <property type="entry name" value="Papain-like_cys_pep_sf"/>
</dbReference>